<comment type="caution">
    <text evidence="3">The sequence shown here is derived from an EMBL/GenBank/DDBJ whole genome shotgun (WGS) entry which is preliminary data.</text>
</comment>
<feature type="region of interest" description="Disordered" evidence="2">
    <location>
        <begin position="165"/>
        <end position="191"/>
    </location>
</feature>
<feature type="compositionally biased region" description="Low complexity" evidence="2">
    <location>
        <begin position="168"/>
        <end position="190"/>
    </location>
</feature>
<dbReference type="EMBL" id="VSSQ01005508">
    <property type="protein sequence ID" value="MPM29426.1"/>
    <property type="molecule type" value="Genomic_DNA"/>
</dbReference>
<feature type="coiled-coil region" evidence="1">
    <location>
        <begin position="23"/>
        <end position="50"/>
    </location>
</feature>
<evidence type="ECO:0000256" key="1">
    <source>
        <dbReference type="SAM" id="Coils"/>
    </source>
</evidence>
<keyword evidence="1" id="KW-0175">Coiled coil</keyword>
<proteinExistence type="predicted"/>
<protein>
    <submittedName>
        <fullName evidence="3">Uncharacterized protein</fullName>
    </submittedName>
</protein>
<organism evidence="3">
    <name type="scientific">bioreactor metagenome</name>
    <dbReference type="NCBI Taxonomy" id="1076179"/>
    <lineage>
        <taxon>unclassified sequences</taxon>
        <taxon>metagenomes</taxon>
        <taxon>ecological metagenomes</taxon>
    </lineage>
</organism>
<dbReference type="AlphaFoldDB" id="A0A644YLQ0"/>
<accession>A0A644YLQ0</accession>
<reference evidence="3" key="1">
    <citation type="submission" date="2019-08" db="EMBL/GenBank/DDBJ databases">
        <authorList>
            <person name="Kucharzyk K."/>
            <person name="Murdoch R.W."/>
            <person name="Higgins S."/>
            <person name="Loffler F."/>
        </authorList>
    </citation>
    <scope>NUCLEOTIDE SEQUENCE</scope>
</reference>
<sequence length="234" mass="25832">MAVVTELQKKIDIASKDTSLAGQKKLQDLLEQLKEEQRNLEDMVQDKIDDQVNDMFDKESDRLTGSAKDTIEDLEDKFSDSKIAELVAQALGSGVFTDIEGNVSSLEDALVDFAKETGDLFGVLGSTIEQELIGKLKEAIDTFGDLDDILDKLGTNSRTGFSIPNVDYSSSRYTPSSSNNSTTNNSNNRTVEVNFNQPLVKVDGNVSEDIMPQVEAMVKEAKEEVVRSIVREIR</sequence>
<evidence type="ECO:0000256" key="2">
    <source>
        <dbReference type="SAM" id="MobiDB-lite"/>
    </source>
</evidence>
<name>A0A644YLQ0_9ZZZZ</name>
<evidence type="ECO:0000313" key="3">
    <source>
        <dbReference type="EMBL" id="MPM29426.1"/>
    </source>
</evidence>
<gene>
    <name evidence="3" type="ORF">SDC9_75966</name>
</gene>